<dbReference type="InterPro" id="IPR058925">
    <property type="entry name" value="zf-C2H2_AcuF"/>
</dbReference>
<proteinExistence type="predicted"/>
<sequence length="912" mass="102554">MSISQNFADSYIAFESLRAAAKDKEKHHGETMAIIAGEFDKYTVWADKSGAARSGKDFRLSLDYQLREASFYKDQVVKLLQNLQENTEKALSMLSDEQKVEKDRQVPVPDAPNQSDSKADEPSRDQEKNSSQEYEVDGATKQDPEKIAEDEPNTKKLSSDFWKLMSSINTTITTLEKVPVRNRNSINEVKDDELEGGIAREHFDILHVRDKLPDKNLDPKVITRLGKMITRRRQLLLSLRSRRDEFRMSVSTSDASLPSLQKVTVLDAPPNTAATENFEEQGDKRDKPLPNIRDSVLYAASEHDSISQGSTPEGKSNGGQPPQIPPRPRNSAGLGMTRFECKYCFMTPYIPSDTAWKNHILRDLQPYVCTFPSCSLVDRVFENRDAWWEHEISHHRSQFYCNTPGHARYRDQATFQVHMREEHDAELVQDKLLARFRRPVKGQGGRCNLCSLETRDLKRHVARHLEQLALFSIPRSDFDEGDAARTAVLRRQSAEKGAKSSPKTRRESKAKSASAEEKVESMLDEMSKAKSLEETSDDDSTTTGTRSTFGPSPKDTATTQSLFRRSESRGDSPIPVPINNPYRRVGVLMFTWSDPRPSISFFDLEHTFRCRYHFDVRVEEIPTDGDVSQYFTRGVSDLIRDFSGRSDLMIIYYAGRARFLSRSQDLEFRSNRDFFEFDQPCASMSWKLIESKLLADNAVKSDVLAVLEDSAAIDFASGNEISQILETPDVRAASAASSSASSDNSGEEKRDRCFQFLTMRRTTPYPQASFTESMNQVLLDSTSGIDASDLAYHMTLQNEHGHSTRNPCYVFHRLNPPGRDIAIAPLPGPKEVDEPTLSDANKSAGNEQKGNGKKAQAEAEVETESDGDADTAPASPAPSTMSVSNHPLVLMAKKVTLKPFKLAIANRSRQHK</sequence>
<dbReference type="Pfam" id="PF26082">
    <property type="entry name" value="zf-C2H2_AcuF"/>
    <property type="match status" value="1"/>
</dbReference>
<feature type="compositionally biased region" description="Polar residues" evidence="1">
    <location>
        <begin position="838"/>
        <end position="849"/>
    </location>
</feature>
<name>A0ABR1YIN3_9PEZI</name>
<evidence type="ECO:0000256" key="1">
    <source>
        <dbReference type="SAM" id="MobiDB-lite"/>
    </source>
</evidence>
<dbReference type="PANTHER" id="PTHR35391">
    <property type="entry name" value="C2H2-TYPE DOMAIN-CONTAINING PROTEIN-RELATED"/>
    <property type="match status" value="1"/>
</dbReference>
<feature type="compositionally biased region" description="Basic and acidic residues" evidence="1">
    <location>
        <begin position="492"/>
        <end position="533"/>
    </location>
</feature>
<feature type="compositionally biased region" description="Basic and acidic residues" evidence="1">
    <location>
        <begin position="138"/>
        <end position="154"/>
    </location>
</feature>
<feature type="domain" description="C2H2-type" evidence="2">
    <location>
        <begin position="445"/>
        <end position="464"/>
    </location>
</feature>
<feature type="region of interest" description="Disordered" evidence="1">
    <location>
        <begin position="490"/>
        <end position="578"/>
    </location>
</feature>
<protein>
    <recommendedName>
        <fullName evidence="2">C2H2-type domain-containing protein</fullName>
    </recommendedName>
</protein>
<feature type="compositionally biased region" description="Basic and acidic residues" evidence="1">
    <location>
        <begin position="117"/>
        <end position="130"/>
    </location>
</feature>
<dbReference type="InterPro" id="IPR013087">
    <property type="entry name" value="Znf_C2H2_type"/>
</dbReference>
<feature type="compositionally biased region" description="Low complexity" evidence="1">
    <location>
        <begin position="870"/>
        <end position="880"/>
    </location>
</feature>
<evidence type="ECO:0000259" key="2">
    <source>
        <dbReference type="SMART" id="SM00355"/>
    </source>
</evidence>
<evidence type="ECO:0000313" key="3">
    <source>
        <dbReference type="EMBL" id="KAK8230348.1"/>
    </source>
</evidence>
<organism evidence="3 4">
    <name type="scientific">Phyllosticta capitalensis</name>
    <dbReference type="NCBI Taxonomy" id="121624"/>
    <lineage>
        <taxon>Eukaryota</taxon>
        <taxon>Fungi</taxon>
        <taxon>Dikarya</taxon>
        <taxon>Ascomycota</taxon>
        <taxon>Pezizomycotina</taxon>
        <taxon>Dothideomycetes</taxon>
        <taxon>Dothideomycetes incertae sedis</taxon>
        <taxon>Botryosphaeriales</taxon>
        <taxon>Phyllostictaceae</taxon>
        <taxon>Phyllosticta</taxon>
    </lineage>
</organism>
<feature type="region of interest" description="Disordered" evidence="1">
    <location>
        <begin position="820"/>
        <end position="885"/>
    </location>
</feature>
<dbReference type="Proteomes" id="UP001492380">
    <property type="component" value="Unassembled WGS sequence"/>
</dbReference>
<accession>A0ABR1YIN3</accession>
<feature type="region of interest" description="Disordered" evidence="1">
    <location>
        <begin position="261"/>
        <end position="332"/>
    </location>
</feature>
<feature type="compositionally biased region" description="Basic and acidic residues" evidence="1">
    <location>
        <begin position="96"/>
        <end position="105"/>
    </location>
</feature>
<feature type="region of interest" description="Disordered" evidence="1">
    <location>
        <begin position="96"/>
        <end position="154"/>
    </location>
</feature>
<dbReference type="PANTHER" id="PTHR35391:SF7">
    <property type="entry name" value="C2H2-TYPE DOMAIN-CONTAINING PROTEIN"/>
    <property type="match status" value="1"/>
</dbReference>
<keyword evidence="4" id="KW-1185">Reference proteome</keyword>
<feature type="domain" description="C2H2-type" evidence="2">
    <location>
        <begin position="399"/>
        <end position="423"/>
    </location>
</feature>
<reference evidence="3 4" key="1">
    <citation type="submission" date="2024-04" db="EMBL/GenBank/DDBJ databases">
        <title>Phyllosticta paracitricarpa is synonymous to the EU quarantine fungus P. citricarpa based on phylogenomic analyses.</title>
        <authorList>
            <consortium name="Lawrence Berkeley National Laboratory"/>
            <person name="Van Ingen-Buijs V.A."/>
            <person name="Van Westerhoven A.C."/>
            <person name="Haridas S."/>
            <person name="Skiadas P."/>
            <person name="Martin F."/>
            <person name="Groenewald J.Z."/>
            <person name="Crous P.W."/>
            <person name="Seidl M.F."/>
        </authorList>
    </citation>
    <scope>NUCLEOTIDE SEQUENCE [LARGE SCALE GENOMIC DNA]</scope>
    <source>
        <strain evidence="3 4">CBS 123374</strain>
    </source>
</reference>
<feature type="domain" description="C2H2-type" evidence="2">
    <location>
        <begin position="367"/>
        <end position="394"/>
    </location>
</feature>
<feature type="compositionally biased region" description="Acidic residues" evidence="1">
    <location>
        <begin position="859"/>
        <end position="869"/>
    </location>
</feature>
<gene>
    <name evidence="3" type="ORF">HDK90DRAFT_317834</name>
</gene>
<dbReference type="EMBL" id="JBBWRZ010000008">
    <property type="protein sequence ID" value="KAK8230348.1"/>
    <property type="molecule type" value="Genomic_DNA"/>
</dbReference>
<evidence type="ECO:0000313" key="4">
    <source>
        <dbReference type="Proteomes" id="UP001492380"/>
    </source>
</evidence>
<dbReference type="SMART" id="SM00355">
    <property type="entry name" value="ZnF_C2H2"/>
    <property type="match status" value="3"/>
</dbReference>
<comment type="caution">
    <text evidence="3">The sequence shown here is derived from an EMBL/GenBank/DDBJ whole genome shotgun (WGS) entry which is preliminary data.</text>
</comment>